<evidence type="ECO:0000256" key="1">
    <source>
        <dbReference type="SAM" id="MobiDB-lite"/>
    </source>
</evidence>
<dbReference type="GO" id="GO:0005975">
    <property type="term" value="P:carbohydrate metabolic process"/>
    <property type="evidence" value="ECO:0007669"/>
    <property type="project" value="InterPro"/>
</dbReference>
<proteinExistence type="predicted"/>
<dbReference type="Proteomes" id="UP000051401">
    <property type="component" value="Unassembled WGS sequence"/>
</dbReference>
<evidence type="ECO:0000313" key="4">
    <source>
        <dbReference type="Proteomes" id="UP000051401"/>
    </source>
</evidence>
<evidence type="ECO:0000313" key="5">
    <source>
        <dbReference type="Proteomes" id="UP000325785"/>
    </source>
</evidence>
<evidence type="ECO:0000313" key="3">
    <source>
        <dbReference type="EMBL" id="QEW26669.1"/>
    </source>
</evidence>
<gene>
    <name evidence="3" type="ORF">RIdsm_02469</name>
    <name evidence="2" type="ORF">XM52_13395</name>
</gene>
<evidence type="ECO:0000313" key="2">
    <source>
        <dbReference type="EMBL" id="KRS17478.1"/>
    </source>
</evidence>
<dbReference type="STRING" id="540747.SAMN04488031_101873"/>
<feature type="compositionally biased region" description="Polar residues" evidence="1">
    <location>
        <begin position="92"/>
        <end position="115"/>
    </location>
</feature>
<feature type="compositionally biased region" description="Acidic residues" evidence="1">
    <location>
        <begin position="167"/>
        <end position="188"/>
    </location>
</feature>
<dbReference type="Pfam" id="PF04748">
    <property type="entry name" value="Polysacc_deac_2"/>
    <property type="match status" value="1"/>
</dbReference>
<accession>A0A0T5P8G1</accession>
<name>A0A0T5P8G1_9RHOB</name>
<feature type="compositionally biased region" description="Low complexity" evidence="1">
    <location>
        <begin position="30"/>
        <end position="47"/>
    </location>
</feature>
<dbReference type="SUPFAM" id="SSF88713">
    <property type="entry name" value="Glycoside hydrolase/deacetylase"/>
    <property type="match status" value="1"/>
</dbReference>
<dbReference type="AlphaFoldDB" id="A0A0T5P8G1"/>
<dbReference type="Gene3D" id="3.20.20.370">
    <property type="entry name" value="Glycoside hydrolase/deacetylase"/>
    <property type="match status" value="1"/>
</dbReference>
<dbReference type="PATRIC" id="fig|540747.5.peg.5715"/>
<feature type="compositionally biased region" description="Acidic residues" evidence="1">
    <location>
        <begin position="213"/>
        <end position="232"/>
    </location>
</feature>
<dbReference type="EMBL" id="LAXI01000007">
    <property type="protein sequence ID" value="KRS17478.1"/>
    <property type="molecule type" value="Genomic_DNA"/>
</dbReference>
<dbReference type="CDD" id="cd10936">
    <property type="entry name" value="CE4_DAC2"/>
    <property type="match status" value="1"/>
</dbReference>
<protein>
    <submittedName>
        <fullName evidence="3">Divergent polysaccharide deacetylase</fullName>
    </submittedName>
</protein>
<keyword evidence="4" id="KW-1185">Reference proteome</keyword>
<dbReference type="InterPro" id="IPR006837">
    <property type="entry name" value="Divergent_DAC"/>
</dbReference>
<feature type="compositionally biased region" description="Low complexity" evidence="1">
    <location>
        <begin position="189"/>
        <end position="212"/>
    </location>
</feature>
<reference evidence="3 5" key="2">
    <citation type="submission" date="2018-08" db="EMBL/GenBank/DDBJ databases">
        <title>Genetic Globetrotter - A new plasmid hitch-hiking vast phylogenetic and geographic distances.</title>
        <authorList>
            <person name="Vollmers J."/>
            <person name="Petersen J."/>
        </authorList>
    </citation>
    <scope>NUCLEOTIDE SEQUENCE [LARGE SCALE GENOMIC DNA]</scope>
    <source>
        <strain evidence="3 5">DSM 26383</strain>
    </source>
</reference>
<reference evidence="2 4" key="1">
    <citation type="submission" date="2015-04" db="EMBL/GenBank/DDBJ databases">
        <title>The draft genome sequence of Roseovarius indicus B108T.</title>
        <authorList>
            <person name="Li G."/>
            <person name="Lai Q."/>
            <person name="Shao Z."/>
            <person name="Yan P."/>
        </authorList>
    </citation>
    <scope>NUCLEOTIDE SEQUENCE [LARGE SCALE GENOMIC DNA]</scope>
    <source>
        <strain evidence="2 4">B108</strain>
    </source>
</reference>
<dbReference type="KEGG" id="rid:RIdsm_02469"/>
<feature type="region of interest" description="Disordered" evidence="1">
    <location>
        <begin position="30"/>
        <end position="265"/>
    </location>
</feature>
<sequence length="487" mass="49852">MLRGVLGGFLTGTILSGLALGTASVVTSLPEQAPPEASEVEVPAASEFNQSREDTEAEMPAADETPSADAAPKVEPPEPDDLSSLEGADTAPASQPQTGSAESTLSSPEAQSGNSGVDVDSDEPVLPSPQALAPEAPDSEEGLSISTEPAQPVQPEVEQDSGVFQPEADEEPTQPEAPEAEAADDPAADETVTQDVGDPAPVDDAPSDGAADATEENASEGEMAALDEEPEEPSGTIGDLAEGVTTDRLPSVSDDGAGAEDNPPPLVRYAAPFSNPENKPLMAIVLIDDGSSPISFEALADFPYPISYAVDADWPGAAEAAVKYRGAGLEVLAMADLPPGAGATDAEVAMQSYLGAVPEAVAVMEGTDTGLQASRAATEQLIPILQDSGHGLVLFPNGLDTAQKLISREGVPVVSVFRDFDGDGQDATVIRRFLDQAAFKAGQGDQGVIMVGRLRAETVSALLLWGLQDRAGSVALAPVSAVLRAEQ</sequence>
<dbReference type="InterPro" id="IPR011330">
    <property type="entry name" value="Glyco_hydro/deAcase_b/a-brl"/>
</dbReference>
<dbReference type="EMBL" id="CP031598">
    <property type="protein sequence ID" value="QEW26669.1"/>
    <property type="molecule type" value="Genomic_DNA"/>
</dbReference>
<organism evidence="2 4">
    <name type="scientific">Roseovarius indicus</name>
    <dbReference type="NCBI Taxonomy" id="540747"/>
    <lineage>
        <taxon>Bacteria</taxon>
        <taxon>Pseudomonadati</taxon>
        <taxon>Pseudomonadota</taxon>
        <taxon>Alphaproteobacteria</taxon>
        <taxon>Rhodobacterales</taxon>
        <taxon>Roseobacteraceae</taxon>
        <taxon>Roseovarius</taxon>
    </lineage>
</organism>
<dbReference type="Proteomes" id="UP000325785">
    <property type="component" value="Chromosome"/>
</dbReference>